<name>A0A183D9D2_9BILA</name>
<organism evidence="1">
    <name type="scientific">Gongylonema pulchrum</name>
    <dbReference type="NCBI Taxonomy" id="637853"/>
    <lineage>
        <taxon>Eukaryota</taxon>
        <taxon>Metazoa</taxon>
        <taxon>Ecdysozoa</taxon>
        <taxon>Nematoda</taxon>
        <taxon>Chromadorea</taxon>
        <taxon>Rhabditida</taxon>
        <taxon>Spirurina</taxon>
        <taxon>Spiruromorpha</taxon>
        <taxon>Spiruroidea</taxon>
        <taxon>Gongylonematidae</taxon>
        <taxon>Gongylonema</taxon>
    </lineage>
</organism>
<sequence length="145" mass="16138">LGLLLLRSAGSMTDAINVSYCVLVKNAPKMRNMNICTAIILQIELTSMSIHIWHAIRRNMNILRNTVVSQMVTVIFVVLHIRSVINGMVLPVQVESATTAHSTPIASMFVYRGMFCSADACTCLSNFVAIQGYCYLSLFSFFRIL</sequence>
<dbReference type="WBParaSite" id="GPUH_0000533001-mRNA-1">
    <property type="protein sequence ID" value="GPUH_0000533001-mRNA-1"/>
    <property type="gene ID" value="GPUH_0000533001"/>
</dbReference>
<protein>
    <submittedName>
        <fullName evidence="1">G_PROTEIN_RECEP_F1_2 domain-containing protein</fullName>
    </submittedName>
</protein>
<evidence type="ECO:0000313" key="1">
    <source>
        <dbReference type="WBParaSite" id="GPUH_0000533001-mRNA-1"/>
    </source>
</evidence>
<accession>A0A183D9D2</accession>
<proteinExistence type="predicted"/>
<dbReference type="AlphaFoldDB" id="A0A183D9D2"/>
<reference evidence="1" key="1">
    <citation type="submission" date="2016-06" db="UniProtKB">
        <authorList>
            <consortium name="WormBaseParasite"/>
        </authorList>
    </citation>
    <scope>IDENTIFICATION</scope>
</reference>